<dbReference type="Gene3D" id="3.10.180.10">
    <property type="entry name" value="2,3-Dihydroxybiphenyl 1,2-Dioxygenase, domain 1"/>
    <property type="match status" value="1"/>
</dbReference>
<keyword evidence="3" id="KW-1185">Reference proteome</keyword>
<dbReference type="CDD" id="cd06587">
    <property type="entry name" value="VOC"/>
    <property type="match status" value="1"/>
</dbReference>
<accession>A0A937CM13</accession>
<protein>
    <submittedName>
        <fullName evidence="2">VOC family protein</fullName>
    </submittedName>
</protein>
<reference evidence="2" key="1">
    <citation type="submission" date="2021-01" db="EMBL/GenBank/DDBJ databases">
        <title>Rhizobium sp. strain KVB221 16S ribosomal RNA gene Genome sequencing and assembly.</title>
        <authorList>
            <person name="Kang M."/>
        </authorList>
    </citation>
    <scope>NUCLEOTIDE SEQUENCE</scope>
    <source>
        <strain evidence="2">KVB221</strain>
    </source>
</reference>
<dbReference type="AlphaFoldDB" id="A0A937CM13"/>
<name>A0A937CM13_9HYPH</name>
<dbReference type="Proteomes" id="UP000633219">
    <property type="component" value="Unassembled WGS sequence"/>
</dbReference>
<dbReference type="EMBL" id="JAEQNC010000009">
    <property type="protein sequence ID" value="MBL0373775.1"/>
    <property type="molecule type" value="Genomic_DNA"/>
</dbReference>
<comment type="caution">
    <text evidence="2">The sequence shown here is derived from an EMBL/GenBank/DDBJ whole genome shotgun (WGS) entry which is preliminary data.</text>
</comment>
<proteinExistence type="predicted"/>
<dbReference type="InterPro" id="IPR037523">
    <property type="entry name" value="VOC_core"/>
</dbReference>
<sequence length="144" mass="15858">MKFAQVHPIQDVCILVTDLEASIRFYTDKLGFELKHRAPGFADFTGAGLTLALWEREHIEKHADVRVKPGSASAVLIAVKLDTPAAIDASYDALRKEGVTFVNPPADYPWNSRCLYFYGPDGETWELYAWLEGGAPGKVEGTSA</sequence>
<dbReference type="InterPro" id="IPR029068">
    <property type="entry name" value="Glyas_Bleomycin-R_OHBP_Dase"/>
</dbReference>
<feature type="domain" description="VOC" evidence="1">
    <location>
        <begin position="5"/>
        <end position="130"/>
    </location>
</feature>
<dbReference type="RefSeq" id="WP_201660817.1">
    <property type="nucleotide sequence ID" value="NZ_JAEQNC010000009.1"/>
</dbReference>
<evidence type="ECO:0000313" key="2">
    <source>
        <dbReference type="EMBL" id="MBL0373775.1"/>
    </source>
</evidence>
<dbReference type="SUPFAM" id="SSF54593">
    <property type="entry name" value="Glyoxalase/Bleomycin resistance protein/Dihydroxybiphenyl dioxygenase"/>
    <property type="match status" value="1"/>
</dbReference>
<dbReference type="PANTHER" id="PTHR36503">
    <property type="entry name" value="BLR2520 PROTEIN"/>
    <property type="match status" value="1"/>
</dbReference>
<dbReference type="PROSITE" id="PS51819">
    <property type="entry name" value="VOC"/>
    <property type="match status" value="1"/>
</dbReference>
<gene>
    <name evidence="2" type="ORF">JJB09_17265</name>
</gene>
<evidence type="ECO:0000259" key="1">
    <source>
        <dbReference type="PROSITE" id="PS51819"/>
    </source>
</evidence>
<dbReference type="PANTHER" id="PTHR36503:SF3">
    <property type="entry name" value="BLR0126 PROTEIN"/>
    <property type="match status" value="1"/>
</dbReference>
<evidence type="ECO:0000313" key="3">
    <source>
        <dbReference type="Proteomes" id="UP000633219"/>
    </source>
</evidence>
<dbReference type="InterPro" id="IPR004360">
    <property type="entry name" value="Glyas_Fos-R_dOase_dom"/>
</dbReference>
<organism evidence="2 3">
    <name type="scientific">Rhizobium setariae</name>
    <dbReference type="NCBI Taxonomy" id="2801340"/>
    <lineage>
        <taxon>Bacteria</taxon>
        <taxon>Pseudomonadati</taxon>
        <taxon>Pseudomonadota</taxon>
        <taxon>Alphaproteobacteria</taxon>
        <taxon>Hyphomicrobiales</taxon>
        <taxon>Rhizobiaceae</taxon>
        <taxon>Rhizobium/Agrobacterium group</taxon>
        <taxon>Rhizobium</taxon>
    </lineage>
</organism>
<dbReference type="Pfam" id="PF00903">
    <property type="entry name" value="Glyoxalase"/>
    <property type="match status" value="1"/>
</dbReference>